<dbReference type="Gene3D" id="3.30.70.250">
    <property type="entry name" value="Malonyl-CoA ACP transacylase, ACP-binding"/>
    <property type="match status" value="1"/>
</dbReference>
<dbReference type="Gene3D" id="3.40.366.10">
    <property type="entry name" value="Malonyl-Coenzyme A Acyl Carrier Protein, domain 2"/>
    <property type="match status" value="1"/>
</dbReference>
<dbReference type="InterPro" id="IPR016035">
    <property type="entry name" value="Acyl_Trfase/lysoPLipase"/>
</dbReference>
<protein>
    <submittedName>
        <fullName evidence="2">PfaB family protein</fullName>
    </submittedName>
</protein>
<evidence type="ECO:0000313" key="3">
    <source>
        <dbReference type="Proteomes" id="UP000663281"/>
    </source>
</evidence>
<dbReference type="InterPro" id="IPR014181">
    <property type="entry name" value="Omega3_polyunsat_FA_synth-like"/>
</dbReference>
<dbReference type="RefSeq" id="WP_207325723.1">
    <property type="nucleotide sequence ID" value="NZ_CP071504.1"/>
</dbReference>
<dbReference type="EMBL" id="CP071504">
    <property type="protein sequence ID" value="QSX31050.1"/>
    <property type="molecule type" value="Genomic_DNA"/>
</dbReference>
<dbReference type="Proteomes" id="UP000663281">
    <property type="component" value="Chromosome"/>
</dbReference>
<feature type="domain" description="Malonyl-CoA:ACP transacylase (MAT)" evidence="1">
    <location>
        <begin position="286"/>
        <end position="603"/>
    </location>
</feature>
<dbReference type="NCBIfam" id="TIGR02816">
    <property type="entry name" value="pfaB_fam"/>
    <property type="match status" value="1"/>
</dbReference>
<dbReference type="KEGG" id="scyp:JYB88_05245"/>
<gene>
    <name evidence="2" type="ORF">JYB88_05245</name>
</gene>
<dbReference type="InterPro" id="IPR014043">
    <property type="entry name" value="Acyl_transferase_dom"/>
</dbReference>
<dbReference type="AlphaFoldDB" id="A0A975ALC1"/>
<keyword evidence="3" id="KW-1185">Reference proteome</keyword>
<reference evidence="2 3" key="1">
    <citation type="submission" date="2021-03" db="EMBL/GenBank/DDBJ databases">
        <title>Novel species identification of genus Shewanella.</title>
        <authorList>
            <person name="Liu G."/>
            <person name="Zhang Q."/>
        </authorList>
    </citation>
    <scope>NUCLEOTIDE SEQUENCE [LARGE SCALE GENOMIC DNA]</scope>
    <source>
        <strain evidence="2 3">FJAT-53726</strain>
    </source>
</reference>
<dbReference type="SMART" id="SM00827">
    <property type="entry name" value="PKS_AT"/>
    <property type="match status" value="1"/>
</dbReference>
<dbReference type="PANTHER" id="PTHR43074">
    <property type="entry name" value="OMEGA-3 POLYUNSATURATED FATTY ACID SYNTHASE PFAB-RELATED"/>
    <property type="match status" value="1"/>
</dbReference>
<evidence type="ECO:0000313" key="2">
    <source>
        <dbReference type="EMBL" id="QSX31050.1"/>
    </source>
</evidence>
<dbReference type="SUPFAM" id="SSF52151">
    <property type="entry name" value="FabD/lysophospholipase-like"/>
    <property type="match status" value="1"/>
</dbReference>
<accession>A0A975ALC1</accession>
<proteinExistence type="predicted"/>
<dbReference type="InterPro" id="IPR052568">
    <property type="entry name" value="PKS-FAS_Synthase"/>
</dbReference>
<dbReference type="PANTHER" id="PTHR43074:SF1">
    <property type="entry name" value="BETA-KETOACYL SYNTHASE FAMILY PROTEIN-RELATED"/>
    <property type="match status" value="1"/>
</dbReference>
<sequence>MQDTPAPLRLALCAIEQLPPQAILVPDANGDKEIDWPLLCQRALAGEWLALGAEGKLLLLPALAAAQARLHPLALLQGLVDGDNAIHRALAQAKRTTAEAEILFEPLTLAAVLEQAQSLSSRTHPVHGGFWSMPPHQARVLVLVQGHRALVLTQGTARPATPLCGRNSGINSGSNGALPYVLPVPLPEPDWPSIQRRLSATQQKLAAIDSTDELHALINQALDALAQVPGHRCLVLMGQDKAELIAEADALSWGIAQSFRDDKELISPSGSAFSPNPIGDKGLALVFPGVGTASHGMLAGLHLPFGDFFVQLEQQLHERGLIGLDDILRPSALSHRPSLAEQAVAGVGASFVLFKLLEKLGIRPAFALGYSMGEAAMAAALGLWQDPFALVHETLQSSLFTEEVSGSLRAARRYWMQQTEDAAEIDGDIHWQNLVVRLPADAIRPHLAEFPRAYIAIAQGPSTVLAGDEAQCKALVKRLGKRAINSELVTAMHTPVAQALHDHIRAFYTRPTSTDMDRAALPQLLWANAEPQGELDAEAIGGAIAACFSEELDFGALVTRARKQGARIFVEVGAGRQTSGLIEAIGDANNTELLALPTEGQGGKTLLKTLARLLAHGVSMDVSIFRPAPLAPETQQQPEQQTKA</sequence>
<dbReference type="GO" id="GO:0016740">
    <property type="term" value="F:transferase activity"/>
    <property type="evidence" value="ECO:0007669"/>
    <property type="project" value="InterPro"/>
</dbReference>
<dbReference type="InterPro" id="IPR001227">
    <property type="entry name" value="Ac_transferase_dom_sf"/>
</dbReference>
<name>A0A975ALC1_9GAMM</name>
<organism evidence="2 3">
    <name type="scientific">Shewanella cyperi</name>
    <dbReference type="NCBI Taxonomy" id="2814292"/>
    <lineage>
        <taxon>Bacteria</taxon>
        <taxon>Pseudomonadati</taxon>
        <taxon>Pseudomonadota</taxon>
        <taxon>Gammaproteobacteria</taxon>
        <taxon>Alteromonadales</taxon>
        <taxon>Shewanellaceae</taxon>
        <taxon>Shewanella</taxon>
    </lineage>
</organism>
<evidence type="ECO:0000259" key="1">
    <source>
        <dbReference type="SMART" id="SM00827"/>
    </source>
</evidence>
<dbReference type="Gene3D" id="3.30.70.3290">
    <property type="match status" value="1"/>
</dbReference>